<protein>
    <submittedName>
        <fullName evidence="1">Uncharacterized protein</fullName>
    </submittedName>
</protein>
<dbReference type="PANTHER" id="PTHR34206">
    <property type="entry name" value="OS06G0193300 PROTEIN"/>
    <property type="match status" value="1"/>
</dbReference>
<dbReference type="EMBL" id="CP144699">
    <property type="protein sequence ID" value="WVZ20474.1"/>
    <property type="molecule type" value="Genomic_DNA"/>
</dbReference>
<name>A0AAQ3P2C6_VIGMU</name>
<organism evidence="1 2">
    <name type="scientific">Vigna mungo</name>
    <name type="common">Black gram</name>
    <name type="synonym">Phaseolus mungo</name>
    <dbReference type="NCBI Taxonomy" id="3915"/>
    <lineage>
        <taxon>Eukaryota</taxon>
        <taxon>Viridiplantae</taxon>
        <taxon>Streptophyta</taxon>
        <taxon>Embryophyta</taxon>
        <taxon>Tracheophyta</taxon>
        <taxon>Spermatophyta</taxon>
        <taxon>Magnoliopsida</taxon>
        <taxon>eudicotyledons</taxon>
        <taxon>Gunneridae</taxon>
        <taxon>Pentapetalae</taxon>
        <taxon>rosids</taxon>
        <taxon>fabids</taxon>
        <taxon>Fabales</taxon>
        <taxon>Fabaceae</taxon>
        <taxon>Papilionoideae</taxon>
        <taxon>50 kb inversion clade</taxon>
        <taxon>NPAAA clade</taxon>
        <taxon>indigoferoid/millettioid clade</taxon>
        <taxon>Phaseoleae</taxon>
        <taxon>Vigna</taxon>
    </lineage>
</organism>
<evidence type="ECO:0000313" key="1">
    <source>
        <dbReference type="EMBL" id="WVZ20474.1"/>
    </source>
</evidence>
<dbReference type="AlphaFoldDB" id="A0AAQ3P2C6"/>
<evidence type="ECO:0000313" key="2">
    <source>
        <dbReference type="Proteomes" id="UP001374535"/>
    </source>
</evidence>
<dbReference type="PANTHER" id="PTHR34206:SF1">
    <property type="entry name" value="OS10G0390701 PROTEIN"/>
    <property type="match status" value="1"/>
</dbReference>
<proteinExistence type="predicted"/>
<dbReference type="Proteomes" id="UP001374535">
    <property type="component" value="Chromosome 2"/>
</dbReference>
<gene>
    <name evidence="1" type="ORF">V8G54_007796</name>
</gene>
<keyword evidence="2" id="KW-1185">Reference proteome</keyword>
<reference evidence="1 2" key="1">
    <citation type="journal article" date="2023" name="Life. Sci Alliance">
        <title>Evolutionary insights into 3D genome organization and epigenetic landscape of Vigna mungo.</title>
        <authorList>
            <person name="Junaid A."/>
            <person name="Singh B."/>
            <person name="Bhatia S."/>
        </authorList>
    </citation>
    <scope>NUCLEOTIDE SEQUENCE [LARGE SCALE GENOMIC DNA]</scope>
    <source>
        <strain evidence="1">Urdbean</strain>
    </source>
</reference>
<sequence>MAGPIPHHFYSSSGTITFMAATSVSSIQIPIHRYGSFLNCPNKKFISKPSSVPLKRASSSSSSVVRIAASMKNKVYEDRSEGIVCYQDERGEIICEGYDEGPCFQRIPDLTNNHPREREAQITNLLLRQSWLQIVKGEKNPNDGAVEEGRVRKDFNCNGFNSLC</sequence>
<accession>A0AAQ3P2C6</accession>